<dbReference type="EMBL" id="CP098502">
    <property type="protein sequence ID" value="UTI65238.1"/>
    <property type="molecule type" value="Genomic_DNA"/>
</dbReference>
<dbReference type="InterPro" id="IPR049492">
    <property type="entry name" value="BD-FAE-like_dom"/>
</dbReference>
<name>A0ABY5DT84_9ACTN</name>
<evidence type="ECO:0000313" key="3">
    <source>
        <dbReference type="EMBL" id="UTI65238.1"/>
    </source>
</evidence>
<keyword evidence="1 3" id="KW-0378">Hydrolase</keyword>
<sequence length="251" mass="26138">MPVTRHAYGPERDQFAELHLPETAPGAPLPVAVVVHGGFWTTENGGVDRMTGLCEDLVARGWAAWNVEYRRLGGGSGGGWPQTAQDVSAAIDHLVTLEDAPLDLARVVSIGHSAGGHLTLLDAARASAAVRVAATVGQAPLTDVQFAHDLGGPATQVVEAFMGGAPGAVGDTYAQASPVRLVPLGVPILLVQGELDDLVPPRMVAAFADAARAAGDDVTLELRPHDGHFDHLDPLRGAWATTADWLQARLG</sequence>
<evidence type="ECO:0000259" key="2">
    <source>
        <dbReference type="Pfam" id="PF20434"/>
    </source>
</evidence>
<reference evidence="3 4" key="1">
    <citation type="submission" date="2022-06" db="EMBL/GenBank/DDBJ databases">
        <title>Paraconexibacter antarcticus.</title>
        <authorList>
            <person name="Kim C.S."/>
        </authorList>
    </citation>
    <scope>NUCLEOTIDE SEQUENCE [LARGE SCALE GENOMIC DNA]</scope>
    <source>
        <strain evidence="3 4">02-257</strain>
    </source>
</reference>
<dbReference type="Pfam" id="PF20434">
    <property type="entry name" value="BD-FAE"/>
    <property type="match status" value="1"/>
</dbReference>
<dbReference type="InterPro" id="IPR050300">
    <property type="entry name" value="GDXG_lipolytic_enzyme"/>
</dbReference>
<dbReference type="InterPro" id="IPR029058">
    <property type="entry name" value="AB_hydrolase_fold"/>
</dbReference>
<dbReference type="Proteomes" id="UP001056035">
    <property type="component" value="Chromosome"/>
</dbReference>
<accession>A0ABY5DT84</accession>
<proteinExistence type="predicted"/>
<protein>
    <submittedName>
        <fullName evidence="3">Alpha/beta hydrolase</fullName>
    </submittedName>
</protein>
<keyword evidence="4" id="KW-1185">Reference proteome</keyword>
<organism evidence="3 4">
    <name type="scientific">Paraconexibacter antarcticus</name>
    <dbReference type="NCBI Taxonomy" id="2949664"/>
    <lineage>
        <taxon>Bacteria</taxon>
        <taxon>Bacillati</taxon>
        <taxon>Actinomycetota</taxon>
        <taxon>Thermoleophilia</taxon>
        <taxon>Solirubrobacterales</taxon>
        <taxon>Paraconexibacteraceae</taxon>
        <taxon>Paraconexibacter</taxon>
    </lineage>
</organism>
<evidence type="ECO:0000313" key="4">
    <source>
        <dbReference type="Proteomes" id="UP001056035"/>
    </source>
</evidence>
<dbReference type="SUPFAM" id="SSF53474">
    <property type="entry name" value="alpha/beta-Hydrolases"/>
    <property type="match status" value="1"/>
</dbReference>
<dbReference type="RefSeq" id="WP_254571924.1">
    <property type="nucleotide sequence ID" value="NZ_CP098502.1"/>
</dbReference>
<dbReference type="GO" id="GO:0016787">
    <property type="term" value="F:hydrolase activity"/>
    <property type="evidence" value="ECO:0007669"/>
    <property type="project" value="UniProtKB-KW"/>
</dbReference>
<dbReference type="PANTHER" id="PTHR48081">
    <property type="entry name" value="AB HYDROLASE SUPERFAMILY PROTEIN C4A8.06C"/>
    <property type="match status" value="1"/>
</dbReference>
<feature type="domain" description="BD-FAE-like" evidence="2">
    <location>
        <begin position="18"/>
        <end position="206"/>
    </location>
</feature>
<evidence type="ECO:0000256" key="1">
    <source>
        <dbReference type="ARBA" id="ARBA00022801"/>
    </source>
</evidence>
<dbReference type="Gene3D" id="3.40.50.1820">
    <property type="entry name" value="alpha/beta hydrolase"/>
    <property type="match status" value="1"/>
</dbReference>
<gene>
    <name evidence="3" type="ORF">NBH00_03270</name>
</gene>